<dbReference type="PROSITE" id="PS51257">
    <property type="entry name" value="PROKAR_LIPOPROTEIN"/>
    <property type="match status" value="1"/>
</dbReference>
<organism evidence="1">
    <name type="scientific">Tanacetum cinerariifolium</name>
    <name type="common">Dalmatian daisy</name>
    <name type="synonym">Chrysanthemum cinerariifolium</name>
    <dbReference type="NCBI Taxonomy" id="118510"/>
    <lineage>
        <taxon>Eukaryota</taxon>
        <taxon>Viridiplantae</taxon>
        <taxon>Streptophyta</taxon>
        <taxon>Embryophyta</taxon>
        <taxon>Tracheophyta</taxon>
        <taxon>Spermatophyta</taxon>
        <taxon>Magnoliopsida</taxon>
        <taxon>eudicotyledons</taxon>
        <taxon>Gunneridae</taxon>
        <taxon>Pentapetalae</taxon>
        <taxon>asterids</taxon>
        <taxon>campanulids</taxon>
        <taxon>Asterales</taxon>
        <taxon>Asteraceae</taxon>
        <taxon>Asteroideae</taxon>
        <taxon>Anthemideae</taxon>
        <taxon>Anthemidinae</taxon>
        <taxon>Tanacetum</taxon>
    </lineage>
</organism>
<feature type="non-terminal residue" evidence="1">
    <location>
        <position position="44"/>
    </location>
</feature>
<gene>
    <name evidence="1" type="ORF">Tci_864506</name>
</gene>
<accession>A0A699S506</accession>
<dbReference type="EMBL" id="BKCJ011138133">
    <property type="protein sequence ID" value="GFC92536.1"/>
    <property type="molecule type" value="Genomic_DNA"/>
</dbReference>
<reference evidence="1" key="1">
    <citation type="journal article" date="2019" name="Sci. Rep.">
        <title>Draft genome of Tanacetum cinerariifolium, the natural source of mosquito coil.</title>
        <authorList>
            <person name="Yamashiro T."/>
            <person name="Shiraishi A."/>
            <person name="Satake H."/>
            <person name="Nakayama K."/>
        </authorList>
    </citation>
    <scope>NUCLEOTIDE SEQUENCE</scope>
</reference>
<name>A0A699S506_TANCI</name>
<dbReference type="AlphaFoldDB" id="A0A699S506"/>
<comment type="caution">
    <text evidence="1">The sequence shown here is derived from an EMBL/GenBank/DDBJ whole genome shotgun (WGS) entry which is preliminary data.</text>
</comment>
<sequence length="44" mass="4972">MIKTEYIKKSNHFPFPPSLSSFISCEDMTISAHSFCIYSLDAAI</sequence>
<evidence type="ECO:0000313" key="1">
    <source>
        <dbReference type="EMBL" id="GFC92536.1"/>
    </source>
</evidence>
<proteinExistence type="predicted"/>
<protein>
    <submittedName>
        <fullName evidence="1">Uncharacterized protein</fullName>
    </submittedName>
</protein>